<sequence length="49" mass="5707">MNSKNGNRFNESYTETVMVVLIQKVNFCPLFILPGQPFLIYKNGLQNWV</sequence>
<dbReference type="EMBL" id="GBRH01252303">
    <property type="protein sequence ID" value="JAD45592.1"/>
    <property type="molecule type" value="Transcribed_RNA"/>
</dbReference>
<proteinExistence type="predicted"/>
<organism evidence="1">
    <name type="scientific">Arundo donax</name>
    <name type="common">Giant reed</name>
    <name type="synonym">Donax arundinaceus</name>
    <dbReference type="NCBI Taxonomy" id="35708"/>
    <lineage>
        <taxon>Eukaryota</taxon>
        <taxon>Viridiplantae</taxon>
        <taxon>Streptophyta</taxon>
        <taxon>Embryophyta</taxon>
        <taxon>Tracheophyta</taxon>
        <taxon>Spermatophyta</taxon>
        <taxon>Magnoliopsida</taxon>
        <taxon>Liliopsida</taxon>
        <taxon>Poales</taxon>
        <taxon>Poaceae</taxon>
        <taxon>PACMAD clade</taxon>
        <taxon>Arundinoideae</taxon>
        <taxon>Arundineae</taxon>
        <taxon>Arundo</taxon>
    </lineage>
</organism>
<name>A0A0A9AEV6_ARUDO</name>
<reference evidence="1" key="1">
    <citation type="submission" date="2014-09" db="EMBL/GenBank/DDBJ databases">
        <authorList>
            <person name="Magalhaes I.L.F."/>
            <person name="Oliveira U."/>
            <person name="Santos F.R."/>
            <person name="Vidigal T.H.D.A."/>
            <person name="Brescovit A.D."/>
            <person name="Santos A.J."/>
        </authorList>
    </citation>
    <scope>NUCLEOTIDE SEQUENCE</scope>
    <source>
        <tissue evidence="1">Shoot tissue taken approximately 20 cm above the soil surface</tissue>
    </source>
</reference>
<evidence type="ECO:0000313" key="1">
    <source>
        <dbReference type="EMBL" id="JAD45592.1"/>
    </source>
</evidence>
<dbReference type="AlphaFoldDB" id="A0A0A9AEV6"/>
<accession>A0A0A9AEV6</accession>
<reference evidence="1" key="2">
    <citation type="journal article" date="2015" name="Data Brief">
        <title>Shoot transcriptome of the giant reed, Arundo donax.</title>
        <authorList>
            <person name="Barrero R.A."/>
            <person name="Guerrero F.D."/>
            <person name="Moolhuijzen P."/>
            <person name="Goolsby J.A."/>
            <person name="Tidwell J."/>
            <person name="Bellgard S.E."/>
            <person name="Bellgard M.I."/>
        </authorList>
    </citation>
    <scope>NUCLEOTIDE SEQUENCE</scope>
    <source>
        <tissue evidence="1">Shoot tissue taken approximately 20 cm above the soil surface</tissue>
    </source>
</reference>
<protein>
    <submittedName>
        <fullName evidence="1">Uncharacterized protein</fullName>
    </submittedName>
</protein>